<name>A0A561WW29_9ACTN</name>
<dbReference type="Proteomes" id="UP000319927">
    <property type="component" value="Unassembled WGS sequence"/>
</dbReference>
<keyword evidence="3" id="KW-1185">Reference proteome</keyword>
<gene>
    <name evidence="2" type="ORF">FHX75_111223</name>
</gene>
<dbReference type="InterPro" id="IPR029058">
    <property type="entry name" value="AB_hydrolase_fold"/>
</dbReference>
<reference evidence="2 3" key="1">
    <citation type="submission" date="2019-06" db="EMBL/GenBank/DDBJ databases">
        <title>Sequencing the genomes of 1000 actinobacteria strains.</title>
        <authorList>
            <person name="Klenk H.-P."/>
        </authorList>
    </citation>
    <scope>NUCLEOTIDE SEQUENCE [LARGE SCALE GENOMIC DNA]</scope>
    <source>
        <strain evidence="2 3">DSM 102131</strain>
    </source>
</reference>
<protein>
    <recommendedName>
        <fullName evidence="4">Alpha/beta hydrolase family protein</fullName>
    </recommendedName>
</protein>
<sequence length="284" mass="29872">MVAAGQPAAIPRAVSDRGPRRGCAPFRAAASRRGLDAVTPTRTRWVGSAHAGALVLLAVLSGAMPPAAAASSAAESGSPNAEALRANCAAYPGGATTCSAQVPSFDGAPLDVDVTRPMFGTGDTHPLIVLLHGFGNDKHEWESTSDVADGADKYHWNNHWLAAHGYYVLTYTARGFRDNGPRASYQPSRATSLPGRGQGRSSGRALHLVPVREGWQVYNCQTRRSAPTAERRRLSHAAAPDHFAPNSASTSTKSRLDGEVGWPWPASTTALISSTVLRSSVAKV</sequence>
<feature type="region of interest" description="Disordered" evidence="1">
    <location>
        <begin position="1"/>
        <end position="23"/>
    </location>
</feature>
<proteinExistence type="predicted"/>
<dbReference type="EMBL" id="VIXA01000001">
    <property type="protein sequence ID" value="TWG28072.1"/>
    <property type="molecule type" value="Genomic_DNA"/>
</dbReference>
<dbReference type="Gene3D" id="3.40.50.1820">
    <property type="entry name" value="alpha/beta hydrolase"/>
    <property type="match status" value="1"/>
</dbReference>
<feature type="region of interest" description="Disordered" evidence="1">
    <location>
        <begin position="226"/>
        <end position="256"/>
    </location>
</feature>
<feature type="region of interest" description="Disordered" evidence="1">
    <location>
        <begin position="180"/>
        <end position="203"/>
    </location>
</feature>
<organism evidence="2 3">
    <name type="scientific">Micromonospora palomenae</name>
    <dbReference type="NCBI Taxonomy" id="1461247"/>
    <lineage>
        <taxon>Bacteria</taxon>
        <taxon>Bacillati</taxon>
        <taxon>Actinomycetota</taxon>
        <taxon>Actinomycetes</taxon>
        <taxon>Micromonosporales</taxon>
        <taxon>Micromonosporaceae</taxon>
        <taxon>Micromonospora</taxon>
    </lineage>
</organism>
<evidence type="ECO:0000313" key="3">
    <source>
        <dbReference type="Proteomes" id="UP000319927"/>
    </source>
</evidence>
<accession>A0A561WW29</accession>
<evidence type="ECO:0000256" key="1">
    <source>
        <dbReference type="SAM" id="MobiDB-lite"/>
    </source>
</evidence>
<evidence type="ECO:0008006" key="4">
    <source>
        <dbReference type="Google" id="ProtNLM"/>
    </source>
</evidence>
<comment type="caution">
    <text evidence="2">The sequence shown here is derived from an EMBL/GenBank/DDBJ whole genome shotgun (WGS) entry which is preliminary data.</text>
</comment>
<dbReference type="SUPFAM" id="SSF53474">
    <property type="entry name" value="alpha/beta-Hydrolases"/>
    <property type="match status" value="1"/>
</dbReference>
<dbReference type="AlphaFoldDB" id="A0A561WW29"/>
<evidence type="ECO:0000313" key="2">
    <source>
        <dbReference type="EMBL" id="TWG28072.1"/>
    </source>
</evidence>